<dbReference type="PANTHER" id="PTHR10887:SF341">
    <property type="entry name" value="NFX1-TYPE ZINC FINGER-CONTAINING PROTEIN 1"/>
    <property type="match status" value="1"/>
</dbReference>
<dbReference type="GO" id="GO:0031380">
    <property type="term" value="C:nuclear RNA-directed RNA polymerase complex"/>
    <property type="evidence" value="ECO:0007669"/>
    <property type="project" value="TreeGrafter"/>
</dbReference>
<keyword evidence="2" id="KW-0963">Cytoplasm</keyword>
<proteinExistence type="predicted"/>
<keyword evidence="8" id="KW-0862">Zinc</keyword>
<dbReference type="GO" id="GO:0005737">
    <property type="term" value="C:cytoplasm"/>
    <property type="evidence" value="ECO:0007669"/>
    <property type="project" value="UniProtKB-SubCell"/>
</dbReference>
<dbReference type="WBParaSite" id="PDA_v2.g26771.t1">
    <property type="protein sequence ID" value="PDA_v2.g26771.t1"/>
    <property type="gene ID" value="PDA_v2.g26771"/>
</dbReference>
<dbReference type="CDD" id="cd18808">
    <property type="entry name" value="SF1_C_Upf1"/>
    <property type="match status" value="1"/>
</dbReference>
<keyword evidence="9" id="KW-0067">ATP-binding</keyword>
<dbReference type="GO" id="GO:0005524">
    <property type="term" value="F:ATP binding"/>
    <property type="evidence" value="ECO:0007669"/>
    <property type="project" value="UniProtKB-KW"/>
</dbReference>
<evidence type="ECO:0000256" key="7">
    <source>
        <dbReference type="ARBA" id="ARBA00022806"/>
    </source>
</evidence>
<sequence length="773" mass="88861">MPHFYQDLQDDPSVSEKEAVKGVTKNLLFINHSYPELTEKEFKSHKNIFEAEFSLRLAYYFLQQNYKAEQITILCTYLDQLLDIRKKAYERFGKDHGFVIQSVDNYQGEENDIVILSLVRSNNPENKIGFLKIPNRVCVALSRAKLGLYVIGNIDFLAKNCVLWNEIRKSAQDAGALSNELIVSCQMHQNEQIIRDPSDFETKCREGGCDVPCNGRLECGHQCIKPCHVEDMNHTIQKCLKRCERKCKSEFQHPCVKGCWEPCGDCNVKVQKILPCNHQKIDYCYLDPINVQCIEDCQKILSCGHPCKERCGGECTRFCKEIVERQLPECGHIVSMKCGDNITPVKCNAAVTKIWPLCKHSVETFCSSNVTALPCPYPCNMVLPDCEHLCKGTCGKCRNGRLHIPCSESCNKIFLCEHKCETKCSKICPPCSKPCETECGHSQCGNQSIKGEQKKKTRKLYNQKKGQQNGRRCGEPCPPCMEDCLNQCKHRQCSKKCGDPCDVEPCFEPCTKLLPCNPCKQVFKIFKQTDFGKTKEVEWLEKKLIEAHPNVLTKDWFSTSRNILRIIQTLTKYENRAKENIEAFDQRLMRYEETGMFKKIDVVKVDNIKNMPNFKEKLFQLQITNFWGYLKDECNYLVARIHPFEISQPMIQQITYEIQRFGFIVDLFAYFSKAIKQTIDFTQDEIEMISEIFENMNAVGSDVTHWYKCPNGHTYGIGDCGGVVMKTKCPECKEEIGGQFHRILGSNQDAQAEMFEGTEINANPYQNPFEVRW</sequence>
<evidence type="ECO:0000256" key="8">
    <source>
        <dbReference type="ARBA" id="ARBA00022833"/>
    </source>
</evidence>
<dbReference type="Gene3D" id="3.40.50.300">
    <property type="entry name" value="P-loop containing nucleotide triphosphate hydrolases"/>
    <property type="match status" value="1"/>
</dbReference>
<evidence type="ECO:0000256" key="10">
    <source>
        <dbReference type="ARBA" id="ARBA00022859"/>
    </source>
</evidence>
<name>A0A914Q6X0_9BILA</name>
<evidence type="ECO:0000259" key="11">
    <source>
        <dbReference type="PROSITE" id="PS51981"/>
    </source>
</evidence>
<keyword evidence="7" id="KW-0347">Helicase</keyword>
<accession>A0A914Q6X0</accession>
<evidence type="ECO:0000256" key="3">
    <source>
        <dbReference type="ARBA" id="ARBA00022723"/>
    </source>
</evidence>
<comment type="subcellular location">
    <subcellularLocation>
        <location evidence="1">Cytoplasm</location>
    </subcellularLocation>
</comment>
<dbReference type="GO" id="GO:0008270">
    <property type="term" value="F:zinc ion binding"/>
    <property type="evidence" value="ECO:0007669"/>
    <property type="project" value="UniProtKB-KW"/>
</dbReference>
<feature type="domain" description="RZ-type" evidence="11">
    <location>
        <begin position="681"/>
        <end position="760"/>
    </location>
</feature>
<keyword evidence="10" id="KW-0391">Immunity</keyword>
<dbReference type="GO" id="GO:0016787">
    <property type="term" value="F:hydrolase activity"/>
    <property type="evidence" value="ECO:0007669"/>
    <property type="project" value="UniProtKB-KW"/>
</dbReference>
<dbReference type="InterPro" id="IPR041679">
    <property type="entry name" value="DNA2/NAM7-like_C"/>
</dbReference>
<evidence type="ECO:0000256" key="1">
    <source>
        <dbReference type="ARBA" id="ARBA00004496"/>
    </source>
</evidence>
<keyword evidence="6" id="KW-0378">Hydrolase</keyword>
<dbReference type="PROSITE" id="PS51981">
    <property type="entry name" value="ZF_RZ"/>
    <property type="match status" value="1"/>
</dbReference>
<keyword evidence="5" id="KW-0863">Zinc-finger</keyword>
<dbReference type="Pfam" id="PF13087">
    <property type="entry name" value="AAA_12"/>
    <property type="match status" value="1"/>
</dbReference>
<dbReference type="GO" id="GO:0004386">
    <property type="term" value="F:helicase activity"/>
    <property type="evidence" value="ECO:0007669"/>
    <property type="project" value="UniProtKB-KW"/>
</dbReference>
<evidence type="ECO:0000256" key="5">
    <source>
        <dbReference type="ARBA" id="ARBA00022771"/>
    </source>
</evidence>
<dbReference type="FunFam" id="3.40.50.300:FF:000326">
    <property type="entry name" value="P-loop containing nucleoside triphosphate hydrolase"/>
    <property type="match status" value="1"/>
</dbReference>
<dbReference type="GO" id="GO:0031048">
    <property type="term" value="P:regulatory ncRNA-mediated heterochromatin formation"/>
    <property type="evidence" value="ECO:0007669"/>
    <property type="project" value="TreeGrafter"/>
</dbReference>
<evidence type="ECO:0000256" key="4">
    <source>
        <dbReference type="ARBA" id="ARBA00022741"/>
    </source>
</evidence>
<evidence type="ECO:0000313" key="12">
    <source>
        <dbReference type="Proteomes" id="UP000887578"/>
    </source>
</evidence>
<dbReference type="InterPro" id="IPR027417">
    <property type="entry name" value="P-loop_NTPase"/>
</dbReference>
<dbReference type="GO" id="GO:0005694">
    <property type="term" value="C:chromosome"/>
    <property type="evidence" value="ECO:0007669"/>
    <property type="project" value="UniProtKB-ARBA"/>
</dbReference>
<dbReference type="InterPro" id="IPR047187">
    <property type="entry name" value="SF1_C_Upf1"/>
</dbReference>
<dbReference type="AlphaFoldDB" id="A0A914Q6X0"/>
<evidence type="ECO:0000256" key="2">
    <source>
        <dbReference type="ARBA" id="ARBA00022490"/>
    </source>
</evidence>
<keyword evidence="4" id="KW-0547">Nucleotide-binding</keyword>
<keyword evidence="12" id="KW-1185">Reference proteome</keyword>
<protein>
    <submittedName>
        <fullName evidence="13">RZ-type domain-containing protein</fullName>
    </submittedName>
</protein>
<dbReference type="InterPro" id="IPR045055">
    <property type="entry name" value="DNA2/NAM7-like"/>
</dbReference>
<dbReference type="SUPFAM" id="SSF52540">
    <property type="entry name" value="P-loop containing nucleoside triphosphate hydrolases"/>
    <property type="match status" value="1"/>
</dbReference>
<evidence type="ECO:0000313" key="13">
    <source>
        <dbReference type="WBParaSite" id="PDA_v2.g26771.t1"/>
    </source>
</evidence>
<evidence type="ECO:0000256" key="6">
    <source>
        <dbReference type="ARBA" id="ARBA00022801"/>
    </source>
</evidence>
<dbReference type="Pfam" id="PF20173">
    <property type="entry name" value="ZnF_RZ-type"/>
    <property type="match status" value="1"/>
</dbReference>
<dbReference type="GO" id="GO:0002376">
    <property type="term" value="P:immune system process"/>
    <property type="evidence" value="ECO:0007669"/>
    <property type="project" value="UniProtKB-KW"/>
</dbReference>
<keyword evidence="3" id="KW-0479">Metal-binding</keyword>
<dbReference type="PANTHER" id="PTHR10887">
    <property type="entry name" value="DNA2/NAM7 HELICASE FAMILY"/>
    <property type="match status" value="1"/>
</dbReference>
<dbReference type="Proteomes" id="UP000887578">
    <property type="component" value="Unplaced"/>
</dbReference>
<organism evidence="12 13">
    <name type="scientific">Panagrolaimus davidi</name>
    <dbReference type="NCBI Taxonomy" id="227884"/>
    <lineage>
        <taxon>Eukaryota</taxon>
        <taxon>Metazoa</taxon>
        <taxon>Ecdysozoa</taxon>
        <taxon>Nematoda</taxon>
        <taxon>Chromadorea</taxon>
        <taxon>Rhabditida</taxon>
        <taxon>Tylenchina</taxon>
        <taxon>Panagrolaimomorpha</taxon>
        <taxon>Panagrolaimoidea</taxon>
        <taxon>Panagrolaimidae</taxon>
        <taxon>Panagrolaimus</taxon>
    </lineage>
</organism>
<dbReference type="InterPro" id="IPR046439">
    <property type="entry name" value="ZF_RZ_dom"/>
</dbReference>
<evidence type="ECO:0000256" key="9">
    <source>
        <dbReference type="ARBA" id="ARBA00022840"/>
    </source>
</evidence>
<reference evidence="13" key="1">
    <citation type="submission" date="2022-11" db="UniProtKB">
        <authorList>
            <consortium name="WormBaseParasite"/>
        </authorList>
    </citation>
    <scope>IDENTIFICATION</scope>
</reference>